<organism evidence="1 2">
    <name type="scientific">Aureimonas flava</name>
    <dbReference type="NCBI Taxonomy" id="2320271"/>
    <lineage>
        <taxon>Bacteria</taxon>
        <taxon>Pseudomonadati</taxon>
        <taxon>Pseudomonadota</taxon>
        <taxon>Alphaproteobacteria</taxon>
        <taxon>Hyphomicrobiales</taxon>
        <taxon>Aurantimonadaceae</taxon>
        <taxon>Aureimonas</taxon>
    </lineage>
</organism>
<dbReference type="AlphaFoldDB" id="A0A3A1WGD1"/>
<protein>
    <submittedName>
        <fullName evidence="1">Uncharacterized protein</fullName>
    </submittedName>
</protein>
<evidence type="ECO:0000313" key="2">
    <source>
        <dbReference type="Proteomes" id="UP000265750"/>
    </source>
</evidence>
<reference evidence="2" key="1">
    <citation type="submission" date="2018-09" db="EMBL/GenBank/DDBJ databases">
        <authorList>
            <person name="Tuo L."/>
        </authorList>
    </citation>
    <scope>NUCLEOTIDE SEQUENCE [LARGE SCALE GENOMIC DNA]</scope>
    <source>
        <strain evidence="2">M2BS4Y-1</strain>
    </source>
</reference>
<sequence>MVGLDRERLIRIAGLLTSDKMGERAAAAAKASDMLRAAGMTWRDVLSHTQGAPRVLLIPADTSEQDAEIARLRASLAASEAHRRALAAQLQAERSVFWTEID</sequence>
<evidence type="ECO:0000313" key="1">
    <source>
        <dbReference type="EMBL" id="RIX97170.1"/>
    </source>
</evidence>
<proteinExistence type="predicted"/>
<dbReference type="RefSeq" id="WP_119541675.1">
    <property type="nucleotide sequence ID" value="NZ_QYRN01000017.1"/>
</dbReference>
<dbReference type="EMBL" id="QYRN01000017">
    <property type="protein sequence ID" value="RIX97170.1"/>
    <property type="molecule type" value="Genomic_DNA"/>
</dbReference>
<dbReference type="Proteomes" id="UP000265750">
    <property type="component" value="Unassembled WGS sequence"/>
</dbReference>
<name>A0A3A1WGD1_9HYPH</name>
<comment type="caution">
    <text evidence="1">The sequence shown here is derived from an EMBL/GenBank/DDBJ whole genome shotgun (WGS) entry which is preliminary data.</text>
</comment>
<keyword evidence="2" id="KW-1185">Reference proteome</keyword>
<accession>A0A3A1WGD1</accession>
<gene>
    <name evidence="1" type="ORF">D3218_19105</name>
</gene>